<gene>
    <name evidence="2" type="ORF">RCL2_002823000</name>
</gene>
<feature type="region of interest" description="Disordered" evidence="1">
    <location>
        <begin position="435"/>
        <end position="469"/>
    </location>
</feature>
<reference evidence="2" key="1">
    <citation type="submission" date="2019-10" db="EMBL/GenBank/DDBJ databases">
        <title>Conservation and host-specific expression of non-tandemly repeated heterogenous ribosome RNA gene in arbuscular mycorrhizal fungi.</title>
        <authorList>
            <person name="Maeda T."/>
            <person name="Kobayashi Y."/>
            <person name="Nakagawa T."/>
            <person name="Ezawa T."/>
            <person name="Yamaguchi K."/>
            <person name="Bino T."/>
            <person name="Nishimoto Y."/>
            <person name="Shigenobu S."/>
            <person name="Kawaguchi M."/>
        </authorList>
    </citation>
    <scope>NUCLEOTIDE SEQUENCE</scope>
    <source>
        <strain evidence="2">HR1</strain>
    </source>
</reference>
<comment type="caution">
    <text evidence="2">The sequence shown here is derived from an EMBL/GenBank/DDBJ whole genome shotgun (WGS) entry which is preliminary data.</text>
</comment>
<evidence type="ECO:0000313" key="2">
    <source>
        <dbReference type="EMBL" id="GET01840.1"/>
    </source>
</evidence>
<organism evidence="2 3">
    <name type="scientific">Rhizophagus clarus</name>
    <dbReference type="NCBI Taxonomy" id="94130"/>
    <lineage>
        <taxon>Eukaryota</taxon>
        <taxon>Fungi</taxon>
        <taxon>Fungi incertae sedis</taxon>
        <taxon>Mucoromycota</taxon>
        <taxon>Glomeromycotina</taxon>
        <taxon>Glomeromycetes</taxon>
        <taxon>Glomerales</taxon>
        <taxon>Glomeraceae</taxon>
        <taxon>Rhizophagus</taxon>
    </lineage>
</organism>
<protein>
    <submittedName>
        <fullName evidence="2">Uncharacterized protein</fullName>
    </submittedName>
</protein>
<proteinExistence type="predicted"/>
<dbReference type="OrthoDB" id="2408369at2759"/>
<accession>A0A8H3R6L4</accession>
<sequence length="537" mass="62119">MSTIDNIILSDIETISKDETITESDPSESFNDDDEIEQVSFFTKFLLITKVIHSAFPVEYLKTSPQGVATIFNISDWPHPMACFNNVNNGGARSIQDCPFFGVLIKKDVRKCQEVKHCTHADPEIINVQHNEVDLKSDFVKLNQHQNRNSKKIKTYIFYLATQTITCRRKVNDDKICNGNAKLRRRSFQRRNIDGNDNANQQCSTLILYSSRTKLCEYPHIQDGQVIRGTIIERKCDVKFIKFVSYDLSVCPYIALICIGIYNHLPPLPQRTSVSLKDELQTMIQNIISSDDSVTPHSIIAGNSIKATFDKDTISEVHISLNNIDKLRSLIAKLFNAKNLICTIITKEVYECFEKLESFNNQHIMDWIQYYPEAAHSLANREGKQLKLLTAIMRGRRLDERHFKIIETHDKYGVPYTRKDKSEIKRKAMAMIRKETPKESKKMQMKEITNQDKQEKRGVKRKATTSEKSKVKKTVIEIDSEQENQVNEPNEQHILQIEIEGRRMQLAERRTADRKAQAEIERLEASNQFIRKGQWKS</sequence>
<dbReference type="EMBL" id="BLAL01000302">
    <property type="protein sequence ID" value="GET01840.1"/>
    <property type="molecule type" value="Genomic_DNA"/>
</dbReference>
<evidence type="ECO:0000256" key="1">
    <source>
        <dbReference type="SAM" id="MobiDB-lite"/>
    </source>
</evidence>
<feature type="compositionally biased region" description="Basic and acidic residues" evidence="1">
    <location>
        <begin position="435"/>
        <end position="457"/>
    </location>
</feature>
<dbReference type="AlphaFoldDB" id="A0A8H3R6L4"/>
<name>A0A8H3R6L4_9GLOM</name>
<dbReference type="Proteomes" id="UP000615446">
    <property type="component" value="Unassembled WGS sequence"/>
</dbReference>
<evidence type="ECO:0000313" key="3">
    <source>
        <dbReference type="Proteomes" id="UP000615446"/>
    </source>
</evidence>